<evidence type="ECO:0000313" key="5">
    <source>
        <dbReference type="Proteomes" id="UP000005801"/>
    </source>
</evidence>
<evidence type="ECO:0000313" key="4">
    <source>
        <dbReference type="EMBL" id="EDM76331.1"/>
    </source>
</evidence>
<protein>
    <submittedName>
        <fullName evidence="4">RhoGEF Guanine nucleotide exchange factor for Rho/Rac/Cdc42-like GTPases-like protein</fullName>
    </submittedName>
</protein>
<feature type="signal peptide" evidence="2">
    <location>
        <begin position="1"/>
        <end position="23"/>
    </location>
</feature>
<dbReference type="STRING" id="391625.PPSIR1_18532"/>
<dbReference type="AlphaFoldDB" id="A6GCR5"/>
<keyword evidence="2" id="KW-0732">Signal</keyword>
<feature type="compositionally biased region" description="Acidic residues" evidence="1">
    <location>
        <begin position="47"/>
        <end position="61"/>
    </location>
</feature>
<reference evidence="4 5" key="1">
    <citation type="submission" date="2007-06" db="EMBL/GenBank/DDBJ databases">
        <authorList>
            <person name="Shimkets L."/>
            <person name="Ferriera S."/>
            <person name="Johnson J."/>
            <person name="Kravitz S."/>
            <person name="Beeson K."/>
            <person name="Sutton G."/>
            <person name="Rogers Y.-H."/>
            <person name="Friedman R."/>
            <person name="Frazier M."/>
            <person name="Venter J.C."/>
        </authorList>
    </citation>
    <scope>NUCLEOTIDE SEQUENCE [LARGE SCALE GENOMIC DNA]</scope>
    <source>
        <strain evidence="4 5">SIR-1</strain>
    </source>
</reference>
<organism evidence="4 5">
    <name type="scientific">Plesiocystis pacifica SIR-1</name>
    <dbReference type="NCBI Taxonomy" id="391625"/>
    <lineage>
        <taxon>Bacteria</taxon>
        <taxon>Pseudomonadati</taxon>
        <taxon>Myxococcota</taxon>
        <taxon>Polyangia</taxon>
        <taxon>Nannocystales</taxon>
        <taxon>Nannocystaceae</taxon>
        <taxon>Plesiocystis</taxon>
    </lineage>
</organism>
<feature type="chain" id="PRO_5002695411" evidence="2">
    <location>
        <begin position="24"/>
        <end position="324"/>
    </location>
</feature>
<dbReference type="EMBL" id="ABCS01000067">
    <property type="protein sequence ID" value="EDM76331.1"/>
    <property type="molecule type" value="Genomic_DNA"/>
</dbReference>
<evidence type="ECO:0000256" key="1">
    <source>
        <dbReference type="SAM" id="MobiDB-lite"/>
    </source>
</evidence>
<sequence>MMRMTIHETGLAALALASLAACSAPEPSEGEDTAIATLDTTAGSLDAGEDTEDSSSSDEAEGSTTAGEESTTDSSSSSDAESESSESSETGLDPALILFEEDFEAAAPDTVPAGWDSFVNWQVNAANMPGADTFALVDGTKPHGGSQSLHVKAGSNPGMLTRPLPPGTTTIYVRAHVWLTGKLGQNPGNNHETLIGIRGTPGQASDEVRFGEIKGVIGTNEVPSDDISPTQEQWGMGPEITAGEWHCIEVAFVADEGPHRVEAWSDGEPIHLVDDPSQWNNGVLGTDFLDGKFTEFMLGWHSFSNFANEVWFDDVVVALERVGC</sequence>
<keyword evidence="5" id="KW-1185">Reference proteome</keyword>
<gene>
    <name evidence="4" type="ORF">PPSIR1_18532</name>
</gene>
<dbReference type="PROSITE" id="PS51257">
    <property type="entry name" value="PROKAR_LIPOPROTEIN"/>
    <property type="match status" value="1"/>
</dbReference>
<evidence type="ECO:0000259" key="3">
    <source>
        <dbReference type="Pfam" id="PF21340"/>
    </source>
</evidence>
<accession>A6GCR5</accession>
<comment type="caution">
    <text evidence="4">The sequence shown here is derived from an EMBL/GenBank/DDBJ whole genome shotgun (WGS) entry which is preliminary data.</text>
</comment>
<dbReference type="Pfam" id="PF21340">
    <property type="entry name" value="Polysacc_lyase-like"/>
    <property type="match status" value="1"/>
</dbReference>
<proteinExistence type="predicted"/>
<evidence type="ECO:0000256" key="2">
    <source>
        <dbReference type="SAM" id="SignalP"/>
    </source>
</evidence>
<dbReference type="eggNOG" id="COG3386">
    <property type="taxonomic scope" value="Bacteria"/>
</dbReference>
<name>A6GCR5_9BACT</name>
<dbReference type="Gene3D" id="2.60.120.200">
    <property type="match status" value="1"/>
</dbReference>
<feature type="domain" description="Cip1-like core" evidence="3">
    <location>
        <begin position="113"/>
        <end position="318"/>
    </location>
</feature>
<feature type="region of interest" description="Disordered" evidence="1">
    <location>
        <begin position="24"/>
        <end position="91"/>
    </location>
</feature>
<dbReference type="Proteomes" id="UP000005801">
    <property type="component" value="Unassembled WGS sequence"/>
</dbReference>
<feature type="compositionally biased region" description="Low complexity" evidence="1">
    <location>
        <begin position="62"/>
        <end position="79"/>
    </location>
</feature>
<dbReference type="InterPro" id="IPR048955">
    <property type="entry name" value="Cip1-like_core"/>
</dbReference>